<evidence type="ECO:0000256" key="1">
    <source>
        <dbReference type="SAM" id="MobiDB-lite"/>
    </source>
</evidence>
<accession>A0A5A7PXY9</accession>
<dbReference type="Proteomes" id="UP000325081">
    <property type="component" value="Unassembled WGS sequence"/>
</dbReference>
<keyword evidence="2" id="KW-0472">Membrane</keyword>
<name>A0A5A7PXY9_STRAF</name>
<sequence>YGSLTRLLLRPPEKNRQRDLVRLRHHQPPITPVPIDGQVPAHGPARGANRRAEYELIVATLRLDLEPVVERPPARVPELPARRDVEPQDGVVERELPHVARHADGDGVELEVVVGRDADDFVRVVGRVEDHWEAPHEVVSRLGDVERTREVADVGHGEPPATGAPDDGFNVIWDASLDLLPICVEHGGSCLGSCLIGREEPFYRE</sequence>
<feature type="non-terminal residue" evidence="2">
    <location>
        <position position="1"/>
    </location>
</feature>
<dbReference type="AlphaFoldDB" id="A0A5A7PXY9"/>
<keyword evidence="2" id="KW-0812">Transmembrane</keyword>
<organism evidence="2 3">
    <name type="scientific">Striga asiatica</name>
    <name type="common">Asiatic witchweed</name>
    <name type="synonym">Buchnera asiatica</name>
    <dbReference type="NCBI Taxonomy" id="4170"/>
    <lineage>
        <taxon>Eukaryota</taxon>
        <taxon>Viridiplantae</taxon>
        <taxon>Streptophyta</taxon>
        <taxon>Embryophyta</taxon>
        <taxon>Tracheophyta</taxon>
        <taxon>Spermatophyta</taxon>
        <taxon>Magnoliopsida</taxon>
        <taxon>eudicotyledons</taxon>
        <taxon>Gunneridae</taxon>
        <taxon>Pentapetalae</taxon>
        <taxon>asterids</taxon>
        <taxon>lamiids</taxon>
        <taxon>Lamiales</taxon>
        <taxon>Orobanchaceae</taxon>
        <taxon>Buchnereae</taxon>
        <taxon>Striga</taxon>
    </lineage>
</organism>
<evidence type="ECO:0000313" key="3">
    <source>
        <dbReference type="Proteomes" id="UP000325081"/>
    </source>
</evidence>
<keyword evidence="3" id="KW-1185">Reference proteome</keyword>
<dbReference type="EMBL" id="BKCP01005383">
    <property type="protein sequence ID" value="GER37478.1"/>
    <property type="molecule type" value="Genomic_DNA"/>
</dbReference>
<protein>
    <submittedName>
        <fullName evidence="2">Transmembrane amino acid transporter family protein</fullName>
    </submittedName>
</protein>
<proteinExistence type="predicted"/>
<feature type="non-terminal residue" evidence="2">
    <location>
        <position position="205"/>
    </location>
</feature>
<reference evidence="3" key="1">
    <citation type="journal article" date="2019" name="Curr. Biol.">
        <title>Genome Sequence of Striga asiatica Provides Insight into the Evolution of Plant Parasitism.</title>
        <authorList>
            <person name="Yoshida S."/>
            <person name="Kim S."/>
            <person name="Wafula E.K."/>
            <person name="Tanskanen J."/>
            <person name="Kim Y.M."/>
            <person name="Honaas L."/>
            <person name="Yang Z."/>
            <person name="Spallek T."/>
            <person name="Conn C.E."/>
            <person name="Ichihashi Y."/>
            <person name="Cheong K."/>
            <person name="Cui S."/>
            <person name="Der J.P."/>
            <person name="Gundlach H."/>
            <person name="Jiao Y."/>
            <person name="Hori C."/>
            <person name="Ishida J.K."/>
            <person name="Kasahara H."/>
            <person name="Kiba T."/>
            <person name="Kim M.S."/>
            <person name="Koo N."/>
            <person name="Laohavisit A."/>
            <person name="Lee Y.H."/>
            <person name="Lumba S."/>
            <person name="McCourt P."/>
            <person name="Mortimer J.C."/>
            <person name="Mutuku J.M."/>
            <person name="Nomura T."/>
            <person name="Sasaki-Sekimoto Y."/>
            <person name="Seto Y."/>
            <person name="Wang Y."/>
            <person name="Wakatake T."/>
            <person name="Sakakibara H."/>
            <person name="Demura T."/>
            <person name="Yamaguchi S."/>
            <person name="Yoneyama K."/>
            <person name="Manabe R.I."/>
            <person name="Nelson D.C."/>
            <person name="Schulman A.H."/>
            <person name="Timko M.P."/>
            <person name="dePamphilis C.W."/>
            <person name="Choi D."/>
            <person name="Shirasu K."/>
        </authorList>
    </citation>
    <scope>NUCLEOTIDE SEQUENCE [LARGE SCALE GENOMIC DNA]</scope>
    <source>
        <strain evidence="3">cv. UVA1</strain>
    </source>
</reference>
<evidence type="ECO:0000313" key="2">
    <source>
        <dbReference type="EMBL" id="GER37478.1"/>
    </source>
</evidence>
<comment type="caution">
    <text evidence="2">The sequence shown here is derived from an EMBL/GenBank/DDBJ whole genome shotgun (WGS) entry which is preliminary data.</text>
</comment>
<feature type="region of interest" description="Disordered" evidence="1">
    <location>
        <begin position="27"/>
        <end position="47"/>
    </location>
</feature>
<gene>
    <name evidence="2" type="ORF">STAS_13883</name>
</gene>